<dbReference type="EMBL" id="CM037011">
    <property type="protein sequence ID" value="KAH7691611.1"/>
    <property type="molecule type" value="Genomic_DNA"/>
</dbReference>
<dbReference type="Proteomes" id="UP000827976">
    <property type="component" value="Chromosome 1"/>
</dbReference>
<keyword evidence="2" id="KW-1185">Reference proteome</keyword>
<comment type="caution">
    <text evidence="1">The sequence shown here is derived from an EMBL/GenBank/DDBJ whole genome shotgun (WGS) entry which is preliminary data.</text>
</comment>
<evidence type="ECO:0000313" key="1">
    <source>
        <dbReference type="EMBL" id="KAH7691611.1"/>
    </source>
</evidence>
<gene>
    <name evidence="1" type="ORF">IHE45_01G010400</name>
</gene>
<sequence length="76" mass="9249">MSSTTIVKDHRNSKGMHWWRSVSLKQVAWKLRYQWRHAMKSRRKEEMRFGYDHESYIQNFDDGVLSDNFVSLSLVR</sequence>
<name>A0ACB7WSB8_DIOAL</name>
<protein>
    <submittedName>
        <fullName evidence="1">Uncharacterized protein</fullName>
    </submittedName>
</protein>
<reference evidence="2" key="1">
    <citation type="journal article" date="2022" name="Nat. Commun.">
        <title>Chromosome evolution and the genetic basis of agronomically important traits in greater yam.</title>
        <authorList>
            <person name="Bredeson J.V."/>
            <person name="Lyons J.B."/>
            <person name="Oniyinde I.O."/>
            <person name="Okereke N.R."/>
            <person name="Kolade O."/>
            <person name="Nnabue I."/>
            <person name="Nwadili C.O."/>
            <person name="Hribova E."/>
            <person name="Parker M."/>
            <person name="Nwogha J."/>
            <person name="Shu S."/>
            <person name="Carlson J."/>
            <person name="Kariba R."/>
            <person name="Muthemba S."/>
            <person name="Knop K."/>
            <person name="Barton G.J."/>
            <person name="Sherwood A.V."/>
            <person name="Lopez-Montes A."/>
            <person name="Asiedu R."/>
            <person name="Jamnadass R."/>
            <person name="Muchugi A."/>
            <person name="Goodstein D."/>
            <person name="Egesi C.N."/>
            <person name="Featherston J."/>
            <person name="Asfaw A."/>
            <person name="Simpson G.G."/>
            <person name="Dolezel J."/>
            <person name="Hendre P.S."/>
            <person name="Van Deynze A."/>
            <person name="Kumar P.L."/>
            <person name="Obidiegwu J.E."/>
            <person name="Bhattacharjee R."/>
            <person name="Rokhsar D.S."/>
        </authorList>
    </citation>
    <scope>NUCLEOTIDE SEQUENCE [LARGE SCALE GENOMIC DNA]</scope>
    <source>
        <strain evidence="2">cv. TDa95/00328</strain>
    </source>
</reference>
<accession>A0ACB7WSB8</accession>
<proteinExistence type="predicted"/>
<organism evidence="1 2">
    <name type="scientific">Dioscorea alata</name>
    <name type="common">Purple yam</name>
    <dbReference type="NCBI Taxonomy" id="55571"/>
    <lineage>
        <taxon>Eukaryota</taxon>
        <taxon>Viridiplantae</taxon>
        <taxon>Streptophyta</taxon>
        <taxon>Embryophyta</taxon>
        <taxon>Tracheophyta</taxon>
        <taxon>Spermatophyta</taxon>
        <taxon>Magnoliopsida</taxon>
        <taxon>Liliopsida</taxon>
        <taxon>Dioscoreales</taxon>
        <taxon>Dioscoreaceae</taxon>
        <taxon>Dioscorea</taxon>
    </lineage>
</organism>
<evidence type="ECO:0000313" key="2">
    <source>
        <dbReference type="Proteomes" id="UP000827976"/>
    </source>
</evidence>